<dbReference type="AlphaFoldDB" id="A0A820PES2"/>
<evidence type="ECO:0000313" key="2">
    <source>
        <dbReference type="Proteomes" id="UP000663862"/>
    </source>
</evidence>
<evidence type="ECO:0000313" key="1">
    <source>
        <dbReference type="EMBL" id="CAF4404257.1"/>
    </source>
</evidence>
<dbReference type="Proteomes" id="UP000663862">
    <property type="component" value="Unassembled WGS sequence"/>
</dbReference>
<dbReference type="EMBL" id="CAJOBQ010000697">
    <property type="protein sequence ID" value="CAF4404257.1"/>
    <property type="molecule type" value="Genomic_DNA"/>
</dbReference>
<gene>
    <name evidence="1" type="ORF">TSG867_LOCUS13219</name>
</gene>
<comment type="caution">
    <text evidence="1">The sequence shown here is derived from an EMBL/GenBank/DDBJ whole genome shotgun (WGS) entry which is preliminary data.</text>
</comment>
<name>A0A820PES2_9BILA</name>
<protein>
    <submittedName>
        <fullName evidence="1">Uncharacterized protein</fullName>
    </submittedName>
</protein>
<proteinExistence type="predicted"/>
<reference evidence="1" key="1">
    <citation type="submission" date="2021-02" db="EMBL/GenBank/DDBJ databases">
        <authorList>
            <person name="Nowell W R."/>
        </authorList>
    </citation>
    <scope>NUCLEOTIDE SEQUENCE</scope>
</reference>
<accession>A0A820PES2</accession>
<sequence length="93" mass="11024">MRDYRERISYIQPIESSTCSRQENAQQLSGRIIGGHEENGRLFRARRFHLETIKHTNKIDLWNLDQVEICLSGREVYRRSYLLDCAKALLRTV</sequence>
<organism evidence="1 2">
    <name type="scientific">Rotaria socialis</name>
    <dbReference type="NCBI Taxonomy" id="392032"/>
    <lineage>
        <taxon>Eukaryota</taxon>
        <taxon>Metazoa</taxon>
        <taxon>Spiralia</taxon>
        <taxon>Gnathifera</taxon>
        <taxon>Rotifera</taxon>
        <taxon>Eurotatoria</taxon>
        <taxon>Bdelloidea</taxon>
        <taxon>Philodinida</taxon>
        <taxon>Philodinidae</taxon>
        <taxon>Rotaria</taxon>
    </lineage>
</organism>